<evidence type="ECO:0000313" key="1">
    <source>
        <dbReference type="EMBL" id="MBB5514900.1"/>
    </source>
</evidence>
<proteinExistence type="predicted"/>
<dbReference type="InterPro" id="IPR027417">
    <property type="entry name" value="P-loop_NTPase"/>
</dbReference>
<keyword evidence="2" id="KW-1185">Reference proteome</keyword>
<dbReference type="RefSeq" id="WP_184008950.1">
    <property type="nucleotide sequence ID" value="NZ_JACIJS010000002.1"/>
</dbReference>
<evidence type="ECO:0000313" key="2">
    <source>
        <dbReference type="Proteomes" id="UP000553766"/>
    </source>
</evidence>
<name>A0A840WUL3_9RHOB</name>
<accession>A0A840WUL3</accession>
<dbReference type="Proteomes" id="UP000553766">
    <property type="component" value="Unassembled WGS sequence"/>
</dbReference>
<evidence type="ECO:0008006" key="3">
    <source>
        <dbReference type="Google" id="ProtNLM"/>
    </source>
</evidence>
<comment type="caution">
    <text evidence="1">The sequence shown here is derived from an EMBL/GenBank/DDBJ whole genome shotgun (WGS) entry which is preliminary data.</text>
</comment>
<reference evidence="1 2" key="1">
    <citation type="submission" date="2020-08" db="EMBL/GenBank/DDBJ databases">
        <title>Genomic Encyclopedia of Type Strains, Phase IV (KMG-IV): sequencing the most valuable type-strain genomes for metagenomic binning, comparative biology and taxonomic classification.</title>
        <authorList>
            <person name="Goeker M."/>
        </authorList>
    </citation>
    <scope>NUCLEOTIDE SEQUENCE [LARGE SCALE GENOMIC DNA]</scope>
    <source>
        <strain evidence="1 2">DSM 103377</strain>
    </source>
</reference>
<dbReference type="AlphaFoldDB" id="A0A840WUL3"/>
<dbReference type="EMBL" id="JACIJS010000002">
    <property type="protein sequence ID" value="MBB5514900.1"/>
    <property type="molecule type" value="Genomic_DNA"/>
</dbReference>
<organism evidence="1 2">
    <name type="scientific">Rubricella aquisinus</name>
    <dbReference type="NCBI Taxonomy" id="2028108"/>
    <lineage>
        <taxon>Bacteria</taxon>
        <taxon>Pseudomonadati</taxon>
        <taxon>Pseudomonadota</taxon>
        <taxon>Alphaproteobacteria</taxon>
        <taxon>Rhodobacterales</taxon>
        <taxon>Paracoccaceae</taxon>
        <taxon>Rubricella</taxon>
    </lineage>
</organism>
<gene>
    <name evidence="1" type="ORF">FHS89_000906</name>
</gene>
<sequence>MIASLKHRIAFLAMTKTGSTAIETALRPQCEVMMSGHPGLKHMQLRKFNRMVRPLFSQVGVEVETTCLFREPLDWLGSWYRYRQRPEIPNARNSTADLSFRAFVEAYLSEDQPPFARIGRPSNFIRDTEGQIGIDHLFRYDQFDLFERFISDRFGQRFSFRTENVSPRIRLEVEPALRQKVEQALSEDYDIYESIRR</sequence>
<dbReference type="SUPFAM" id="SSF52540">
    <property type="entry name" value="P-loop containing nucleoside triphosphate hydrolases"/>
    <property type="match status" value="1"/>
</dbReference>
<protein>
    <recommendedName>
        <fullName evidence="3">Sulfotransferase family protein</fullName>
    </recommendedName>
</protein>